<dbReference type="SUPFAM" id="SSF56112">
    <property type="entry name" value="Protein kinase-like (PK-like)"/>
    <property type="match status" value="2"/>
</dbReference>
<accession>A0A2U1MAJ8</accession>
<dbReference type="FunFam" id="1.10.510.10:FF:000358">
    <property type="entry name" value="Putative leucine-rich repeat receptor-like serine/threonine-protein kinase"/>
    <property type="match status" value="1"/>
</dbReference>
<comment type="catalytic activity">
    <reaction evidence="18">
        <text>L-threonyl-[protein] + ATP = O-phospho-L-threonyl-[protein] + ADP + H(+)</text>
        <dbReference type="Rhea" id="RHEA:46608"/>
        <dbReference type="Rhea" id="RHEA-COMP:11060"/>
        <dbReference type="Rhea" id="RHEA-COMP:11605"/>
        <dbReference type="ChEBI" id="CHEBI:15378"/>
        <dbReference type="ChEBI" id="CHEBI:30013"/>
        <dbReference type="ChEBI" id="CHEBI:30616"/>
        <dbReference type="ChEBI" id="CHEBI:61977"/>
        <dbReference type="ChEBI" id="CHEBI:456216"/>
        <dbReference type="EC" id="2.7.11.1"/>
    </reaction>
</comment>
<keyword evidence="5" id="KW-0597">Phosphoprotein</keyword>
<dbReference type="GO" id="GO:0005886">
    <property type="term" value="C:plasma membrane"/>
    <property type="evidence" value="ECO:0007669"/>
    <property type="project" value="UniProtKB-SubCell"/>
</dbReference>
<proteinExistence type="predicted"/>
<evidence type="ECO:0000313" key="21">
    <source>
        <dbReference type="EMBL" id="PWA58304.1"/>
    </source>
</evidence>
<evidence type="ECO:0000256" key="9">
    <source>
        <dbReference type="ARBA" id="ARBA00022729"/>
    </source>
</evidence>
<dbReference type="PANTHER" id="PTHR27003">
    <property type="entry name" value="OS07G0166700 PROTEIN"/>
    <property type="match status" value="1"/>
</dbReference>
<dbReference type="InterPro" id="IPR045272">
    <property type="entry name" value="ANXUR1/2-like"/>
</dbReference>
<keyword evidence="15" id="KW-0472">Membrane</keyword>
<keyword evidence="4" id="KW-0723">Serine/threonine-protein kinase</keyword>
<evidence type="ECO:0000256" key="17">
    <source>
        <dbReference type="ARBA" id="ARBA00023180"/>
    </source>
</evidence>
<evidence type="ECO:0000256" key="4">
    <source>
        <dbReference type="ARBA" id="ARBA00022527"/>
    </source>
</evidence>
<evidence type="ECO:0000256" key="2">
    <source>
        <dbReference type="ARBA" id="ARBA00012513"/>
    </source>
</evidence>
<comment type="catalytic activity">
    <reaction evidence="19">
        <text>L-seryl-[protein] + ATP = O-phospho-L-seryl-[protein] + ADP + H(+)</text>
        <dbReference type="Rhea" id="RHEA:17989"/>
        <dbReference type="Rhea" id="RHEA-COMP:9863"/>
        <dbReference type="Rhea" id="RHEA-COMP:11604"/>
        <dbReference type="ChEBI" id="CHEBI:15378"/>
        <dbReference type="ChEBI" id="CHEBI:29999"/>
        <dbReference type="ChEBI" id="CHEBI:30616"/>
        <dbReference type="ChEBI" id="CHEBI:83421"/>
        <dbReference type="ChEBI" id="CHEBI:456216"/>
        <dbReference type="EC" id="2.7.11.1"/>
    </reaction>
</comment>
<evidence type="ECO:0000256" key="6">
    <source>
        <dbReference type="ARBA" id="ARBA00022614"/>
    </source>
</evidence>
<dbReference type="GO" id="GO:0004714">
    <property type="term" value="F:transmembrane receptor protein tyrosine kinase activity"/>
    <property type="evidence" value="ECO:0007669"/>
    <property type="project" value="InterPro"/>
</dbReference>
<keyword evidence="7" id="KW-0808">Transferase</keyword>
<dbReference type="PROSITE" id="PS50011">
    <property type="entry name" value="PROTEIN_KINASE_DOM"/>
    <property type="match status" value="2"/>
</dbReference>
<comment type="caution">
    <text evidence="21">The sequence shown here is derived from an EMBL/GenBank/DDBJ whole genome shotgun (WGS) entry which is preliminary data.</text>
</comment>
<keyword evidence="17" id="KW-0325">Glycoprotein</keyword>
<evidence type="ECO:0000256" key="18">
    <source>
        <dbReference type="ARBA" id="ARBA00047899"/>
    </source>
</evidence>
<evidence type="ECO:0000256" key="16">
    <source>
        <dbReference type="ARBA" id="ARBA00023170"/>
    </source>
</evidence>
<dbReference type="EMBL" id="PKPP01005937">
    <property type="protein sequence ID" value="PWA58304.1"/>
    <property type="molecule type" value="Genomic_DNA"/>
</dbReference>
<keyword evidence="12 21" id="KW-0418">Kinase</keyword>
<comment type="subcellular location">
    <subcellularLocation>
        <location evidence="1">Cell membrane</location>
        <topology evidence="1">Single-pass membrane protein</topology>
    </subcellularLocation>
</comment>
<dbReference type="AlphaFoldDB" id="A0A2U1MAJ8"/>
<dbReference type="InterPro" id="IPR000719">
    <property type="entry name" value="Prot_kinase_dom"/>
</dbReference>
<evidence type="ECO:0000256" key="10">
    <source>
        <dbReference type="ARBA" id="ARBA00022737"/>
    </source>
</evidence>
<keyword evidence="8" id="KW-0812">Transmembrane</keyword>
<keyword evidence="16" id="KW-0675">Receptor</keyword>
<dbReference type="InterPro" id="IPR008271">
    <property type="entry name" value="Ser/Thr_kinase_AS"/>
</dbReference>
<dbReference type="GO" id="GO:0009506">
    <property type="term" value="C:plasmodesma"/>
    <property type="evidence" value="ECO:0007669"/>
    <property type="project" value="TreeGrafter"/>
</dbReference>
<organism evidence="21 22">
    <name type="scientific">Artemisia annua</name>
    <name type="common">Sweet wormwood</name>
    <dbReference type="NCBI Taxonomy" id="35608"/>
    <lineage>
        <taxon>Eukaryota</taxon>
        <taxon>Viridiplantae</taxon>
        <taxon>Streptophyta</taxon>
        <taxon>Embryophyta</taxon>
        <taxon>Tracheophyta</taxon>
        <taxon>Spermatophyta</taxon>
        <taxon>Magnoliopsida</taxon>
        <taxon>eudicotyledons</taxon>
        <taxon>Gunneridae</taxon>
        <taxon>Pentapetalae</taxon>
        <taxon>asterids</taxon>
        <taxon>campanulids</taxon>
        <taxon>Asterales</taxon>
        <taxon>Asteraceae</taxon>
        <taxon>Asteroideae</taxon>
        <taxon>Anthemideae</taxon>
        <taxon>Artemisiinae</taxon>
        <taxon>Artemisia</taxon>
    </lineage>
</organism>
<evidence type="ECO:0000256" key="5">
    <source>
        <dbReference type="ARBA" id="ARBA00022553"/>
    </source>
</evidence>
<dbReference type="Proteomes" id="UP000245207">
    <property type="component" value="Unassembled WGS sequence"/>
</dbReference>
<dbReference type="Gene3D" id="1.10.510.10">
    <property type="entry name" value="Transferase(Phosphotransferase) domain 1"/>
    <property type="match status" value="2"/>
</dbReference>
<dbReference type="Gene3D" id="3.30.200.20">
    <property type="entry name" value="Phosphorylase Kinase, domain 1"/>
    <property type="match status" value="2"/>
</dbReference>
<dbReference type="GO" id="GO:0004674">
    <property type="term" value="F:protein serine/threonine kinase activity"/>
    <property type="evidence" value="ECO:0007669"/>
    <property type="project" value="UniProtKB-KW"/>
</dbReference>
<dbReference type="STRING" id="35608.A0A2U1MAJ8"/>
<feature type="domain" description="Protein kinase" evidence="20">
    <location>
        <begin position="348"/>
        <end position="622"/>
    </location>
</feature>
<dbReference type="GO" id="GO:0005524">
    <property type="term" value="F:ATP binding"/>
    <property type="evidence" value="ECO:0007669"/>
    <property type="project" value="UniProtKB-KW"/>
</dbReference>
<dbReference type="InterPro" id="IPR011009">
    <property type="entry name" value="Kinase-like_dom_sf"/>
</dbReference>
<evidence type="ECO:0000256" key="19">
    <source>
        <dbReference type="ARBA" id="ARBA00048679"/>
    </source>
</evidence>
<dbReference type="PROSITE" id="PS00108">
    <property type="entry name" value="PROTEIN_KINASE_ST"/>
    <property type="match status" value="1"/>
</dbReference>
<gene>
    <name evidence="21" type="ORF">CTI12_AA388640</name>
</gene>
<evidence type="ECO:0000256" key="1">
    <source>
        <dbReference type="ARBA" id="ARBA00004162"/>
    </source>
</evidence>
<keyword evidence="9" id="KW-0732">Signal</keyword>
<evidence type="ECO:0000256" key="13">
    <source>
        <dbReference type="ARBA" id="ARBA00022840"/>
    </source>
</evidence>
<dbReference type="PANTHER" id="PTHR27003:SF471">
    <property type="entry name" value="VASCULAR ENDOTHELIAL GROWTH FACTOR RECEPTOR 2 (VEGFR2)-RELATED"/>
    <property type="match status" value="1"/>
</dbReference>
<reference evidence="21 22" key="1">
    <citation type="journal article" date="2018" name="Mol. Plant">
        <title>The genome of Artemisia annua provides insight into the evolution of Asteraceae family and artemisinin biosynthesis.</title>
        <authorList>
            <person name="Shen Q."/>
            <person name="Zhang L."/>
            <person name="Liao Z."/>
            <person name="Wang S."/>
            <person name="Yan T."/>
            <person name="Shi P."/>
            <person name="Liu M."/>
            <person name="Fu X."/>
            <person name="Pan Q."/>
            <person name="Wang Y."/>
            <person name="Lv Z."/>
            <person name="Lu X."/>
            <person name="Zhang F."/>
            <person name="Jiang W."/>
            <person name="Ma Y."/>
            <person name="Chen M."/>
            <person name="Hao X."/>
            <person name="Li L."/>
            <person name="Tang Y."/>
            <person name="Lv G."/>
            <person name="Zhou Y."/>
            <person name="Sun X."/>
            <person name="Brodelius P.E."/>
            <person name="Rose J.K.C."/>
            <person name="Tang K."/>
        </authorList>
    </citation>
    <scope>NUCLEOTIDE SEQUENCE [LARGE SCALE GENOMIC DNA]</scope>
    <source>
        <strain evidence="22">cv. Huhao1</strain>
        <tissue evidence="21">Leaf</tissue>
    </source>
</reference>
<keyword evidence="6" id="KW-0433">Leucine-rich repeat</keyword>
<keyword evidence="14" id="KW-1133">Transmembrane helix</keyword>
<keyword evidence="10" id="KW-0677">Repeat</keyword>
<name>A0A2U1MAJ8_ARTAN</name>
<evidence type="ECO:0000256" key="8">
    <source>
        <dbReference type="ARBA" id="ARBA00022692"/>
    </source>
</evidence>
<dbReference type="OrthoDB" id="1511307at2759"/>
<evidence type="ECO:0000256" key="11">
    <source>
        <dbReference type="ARBA" id="ARBA00022741"/>
    </source>
</evidence>
<evidence type="ECO:0000256" key="12">
    <source>
        <dbReference type="ARBA" id="ARBA00022777"/>
    </source>
</evidence>
<keyword evidence="13" id="KW-0067">ATP-binding</keyword>
<evidence type="ECO:0000313" key="22">
    <source>
        <dbReference type="Proteomes" id="UP000245207"/>
    </source>
</evidence>
<dbReference type="EC" id="2.7.11.1" evidence="2"/>
<keyword evidence="11" id="KW-0547">Nucleotide-binding</keyword>
<feature type="domain" description="Protein kinase" evidence="20">
    <location>
        <begin position="18"/>
        <end position="324"/>
    </location>
</feature>
<evidence type="ECO:0000256" key="7">
    <source>
        <dbReference type="ARBA" id="ARBA00022679"/>
    </source>
</evidence>
<dbReference type="SMART" id="SM00220">
    <property type="entry name" value="S_TKc"/>
    <property type="match status" value="2"/>
</dbReference>
<dbReference type="Pfam" id="PF00069">
    <property type="entry name" value="Pkinase"/>
    <property type="match status" value="2"/>
</dbReference>
<keyword evidence="3" id="KW-1003">Cell membrane</keyword>
<evidence type="ECO:0000259" key="20">
    <source>
        <dbReference type="PROSITE" id="PS50011"/>
    </source>
</evidence>
<keyword evidence="22" id="KW-1185">Reference proteome</keyword>
<evidence type="ECO:0000256" key="15">
    <source>
        <dbReference type="ARBA" id="ARBA00023136"/>
    </source>
</evidence>
<evidence type="ECO:0000256" key="14">
    <source>
        <dbReference type="ARBA" id="ARBA00022989"/>
    </source>
</evidence>
<protein>
    <recommendedName>
        <fullName evidence="2">non-specific serine/threonine protein kinase</fullName>
        <ecNumber evidence="2">2.7.11.1</ecNumber>
    </recommendedName>
</protein>
<evidence type="ECO:0000256" key="3">
    <source>
        <dbReference type="ARBA" id="ARBA00022475"/>
    </source>
</evidence>
<sequence length="653" mass="74347">MDHLKIRLSDIELATNNFSTTNYIGSGGYGTVYKAEIDHIDGSISSATQAKNSDVPLKRRSVVAIKRLFIGQEGEEGFFTEIKMLTNCKHRNIVPLLGFCEEGPERILVYEYVSNGSLSDYFEKINKTKRLTWADRIQICLDIAHGLDYLHSSTGDKQIIIHRDIKSDNILLDNNWVAKIADFGLSKLRTTDHTQNTLRIAGTKVYLDPEYVKTGNLKKGIDIYSFGVVMFEIVSGKLAYDSSYDVNNEKGFRSIIQKYFDEGTLKKLVDPDLIEATENIFMPNGGLDKKSLDTFFDIAYKCLADTQDERPTTQDVIRELEKALHYHEKRKDGFHISIKDINLSTKNFNDDMCIREGRYWKQYEGEIPLADRLTTVIVKRWDKNSSQAHHQYLTELKVLSKRKHENVVALVGHCNESGERIILYEHATNRSLDKHLDNVNLTWRKRFKICVGIATGLKFLHEDAKMIHRDIKSSSILLDADWEPKICNLELSSKSIEMLKVEHATDNAYGSLGYLDPLHEKQGSLAVRSDLYSLGVILMEILCGRLAWGEGCKDHSESLGPLAKRQYERTKKLDGLVCEGIKEQILSLSFITFASIAAQCLREQYSERPNSSEVVVQLKKALETQTYRVYVLRLSSYNVMTFGDMVGLAEICK</sequence>